<organism evidence="1 2">
    <name type="scientific">Coniosporium apollinis</name>
    <dbReference type="NCBI Taxonomy" id="61459"/>
    <lineage>
        <taxon>Eukaryota</taxon>
        <taxon>Fungi</taxon>
        <taxon>Dikarya</taxon>
        <taxon>Ascomycota</taxon>
        <taxon>Pezizomycotina</taxon>
        <taxon>Dothideomycetes</taxon>
        <taxon>Dothideomycetes incertae sedis</taxon>
        <taxon>Coniosporium</taxon>
    </lineage>
</organism>
<evidence type="ECO:0000313" key="2">
    <source>
        <dbReference type="Proteomes" id="UP001172684"/>
    </source>
</evidence>
<evidence type="ECO:0000313" key="1">
    <source>
        <dbReference type="EMBL" id="KAJ9650928.1"/>
    </source>
</evidence>
<proteinExistence type="predicted"/>
<name>A0ABQ9NIZ4_9PEZI</name>
<gene>
    <name evidence="1" type="ORF">H2201_009292</name>
</gene>
<sequence length="118" mass="13227">MITCPNGASSYAPSAASACGQELKGSGNTPKSIKRICDKFLQQTTESPVGELFRWLLLLRISRDDVGAHQVHWDVDEQTLTYKETGLQMDEVPKLLLSEYEQSCKLLYEELMFGAQQL</sequence>
<protein>
    <submittedName>
        <fullName evidence="1">Uncharacterized protein</fullName>
    </submittedName>
</protein>
<reference evidence="1" key="1">
    <citation type="submission" date="2022-10" db="EMBL/GenBank/DDBJ databases">
        <title>Culturing micro-colonial fungi from biological soil crusts in the Mojave desert and describing Neophaeococcomyces mojavensis, and introducing the new genera and species Taxawa tesnikishii.</title>
        <authorList>
            <person name="Kurbessoian T."/>
            <person name="Stajich J.E."/>
        </authorList>
    </citation>
    <scope>NUCLEOTIDE SEQUENCE</scope>
    <source>
        <strain evidence="1">TK_1</strain>
    </source>
</reference>
<keyword evidence="2" id="KW-1185">Reference proteome</keyword>
<comment type="caution">
    <text evidence="1">The sequence shown here is derived from an EMBL/GenBank/DDBJ whole genome shotgun (WGS) entry which is preliminary data.</text>
</comment>
<dbReference type="EMBL" id="JAPDRL010000604">
    <property type="protein sequence ID" value="KAJ9650928.1"/>
    <property type="molecule type" value="Genomic_DNA"/>
</dbReference>
<accession>A0ABQ9NIZ4</accession>
<dbReference type="Proteomes" id="UP001172684">
    <property type="component" value="Unassembled WGS sequence"/>
</dbReference>
<feature type="non-terminal residue" evidence="1">
    <location>
        <position position="118"/>
    </location>
</feature>